<evidence type="ECO:0000256" key="3">
    <source>
        <dbReference type="ARBA" id="ARBA00022827"/>
    </source>
</evidence>
<comment type="cofactor">
    <cofactor evidence="5">
        <name>FAD</name>
        <dbReference type="ChEBI" id="CHEBI:57692"/>
    </cofactor>
    <text evidence="5">Binds 1 FAD per subunit.</text>
</comment>
<dbReference type="Pfam" id="PF03441">
    <property type="entry name" value="FAD_binding_7"/>
    <property type="match status" value="1"/>
</dbReference>
<dbReference type="GO" id="GO:0009416">
    <property type="term" value="P:response to light stimulus"/>
    <property type="evidence" value="ECO:0007669"/>
    <property type="project" value="TreeGrafter"/>
</dbReference>
<evidence type="ECO:0000256" key="4">
    <source>
        <dbReference type="ARBA" id="ARBA00022991"/>
    </source>
</evidence>
<evidence type="ECO:0000259" key="7">
    <source>
        <dbReference type="PROSITE" id="PS51645"/>
    </source>
</evidence>
<dbReference type="GO" id="GO:0003904">
    <property type="term" value="F:deoxyribodipyrimidine photo-lyase activity"/>
    <property type="evidence" value="ECO:0007669"/>
    <property type="project" value="TreeGrafter"/>
</dbReference>
<protein>
    <submittedName>
        <fullName evidence="8">Deoxyribodipyrimidine photo-lyase</fullName>
    </submittedName>
</protein>
<dbReference type="GO" id="GO:0071949">
    <property type="term" value="F:FAD binding"/>
    <property type="evidence" value="ECO:0007669"/>
    <property type="project" value="TreeGrafter"/>
</dbReference>
<name>A0A4Q4KU59_9FLAO</name>
<keyword evidence="9" id="KW-1185">Reference proteome</keyword>
<dbReference type="PROSITE" id="PS00394">
    <property type="entry name" value="DNA_PHOTOLYASES_1_1"/>
    <property type="match status" value="1"/>
</dbReference>
<dbReference type="AlphaFoldDB" id="A0A4Q4KU59"/>
<evidence type="ECO:0000313" key="8">
    <source>
        <dbReference type="EMBL" id="RYM35654.1"/>
    </source>
</evidence>
<dbReference type="InterPro" id="IPR005101">
    <property type="entry name" value="Cryptochr/Photolyase_FAD-bd"/>
</dbReference>
<gene>
    <name evidence="8" type="ORF">ERX46_01290</name>
</gene>
<comment type="similarity">
    <text evidence="6">Belongs to the DNA photolyase family.</text>
</comment>
<dbReference type="InterPro" id="IPR036134">
    <property type="entry name" value="Crypto/Photolyase_FAD-like_sf"/>
</dbReference>
<dbReference type="InterPro" id="IPR014729">
    <property type="entry name" value="Rossmann-like_a/b/a_fold"/>
</dbReference>
<dbReference type="InterPro" id="IPR006050">
    <property type="entry name" value="DNA_photolyase_N"/>
</dbReference>
<comment type="caution">
    <text evidence="8">The sequence shown here is derived from an EMBL/GenBank/DDBJ whole genome shotgun (WGS) entry which is preliminary data.</text>
</comment>
<feature type="binding site" evidence="5">
    <location>
        <position position="214"/>
    </location>
    <ligand>
        <name>FAD</name>
        <dbReference type="ChEBI" id="CHEBI:57692"/>
    </ligand>
</feature>
<dbReference type="PANTHER" id="PTHR11455:SF9">
    <property type="entry name" value="CRYPTOCHROME CIRCADIAN CLOCK 5 ISOFORM X1"/>
    <property type="match status" value="1"/>
</dbReference>
<keyword evidence="8" id="KW-0456">Lyase</keyword>
<dbReference type="Gene3D" id="1.25.40.80">
    <property type="match status" value="1"/>
</dbReference>
<dbReference type="OrthoDB" id="9772484at2"/>
<reference evidence="8 9" key="1">
    <citation type="submission" date="2019-02" db="EMBL/GenBank/DDBJ databases">
        <title>Genome sequence of the sea-ice species Brumimicrobium glaciale.</title>
        <authorList>
            <person name="Bowman J.P."/>
        </authorList>
    </citation>
    <scope>NUCLEOTIDE SEQUENCE [LARGE SCALE GENOMIC DNA]</scope>
    <source>
        <strain evidence="8 9">IC156</strain>
    </source>
</reference>
<proteinExistence type="inferred from homology"/>
<keyword evidence="3 5" id="KW-0274">FAD</keyword>
<dbReference type="Gene3D" id="1.10.579.10">
    <property type="entry name" value="DNA Cyclobutane Dipyrimidine Photolyase, subunit A, domain 3"/>
    <property type="match status" value="1"/>
</dbReference>
<dbReference type="InterPro" id="IPR018394">
    <property type="entry name" value="DNA_photolyase_1_CS_C"/>
</dbReference>
<dbReference type="Proteomes" id="UP000293952">
    <property type="component" value="Unassembled WGS sequence"/>
</dbReference>
<dbReference type="RefSeq" id="WP_130092021.1">
    <property type="nucleotide sequence ID" value="NZ_SETE01000001.1"/>
</dbReference>
<evidence type="ECO:0000256" key="1">
    <source>
        <dbReference type="ARBA" id="ARBA00001932"/>
    </source>
</evidence>
<dbReference type="InterPro" id="IPR036155">
    <property type="entry name" value="Crypto/Photolyase_N_sf"/>
</dbReference>
<feature type="binding site" evidence="5">
    <location>
        <begin position="226"/>
        <end position="232"/>
    </location>
    <ligand>
        <name>FAD</name>
        <dbReference type="ChEBI" id="CHEBI:57692"/>
    </ligand>
</feature>
<feature type="domain" description="Photolyase/cryptochrome alpha/beta" evidence="7">
    <location>
        <begin position="5"/>
        <end position="135"/>
    </location>
</feature>
<evidence type="ECO:0000313" key="9">
    <source>
        <dbReference type="Proteomes" id="UP000293952"/>
    </source>
</evidence>
<keyword evidence="4 6" id="KW-0157">Chromophore</keyword>
<keyword evidence="2 5" id="KW-0285">Flavoprotein</keyword>
<dbReference type="PANTHER" id="PTHR11455">
    <property type="entry name" value="CRYPTOCHROME"/>
    <property type="match status" value="1"/>
</dbReference>
<dbReference type="PROSITE" id="PS51645">
    <property type="entry name" value="PHR_CRY_ALPHA_BETA"/>
    <property type="match status" value="1"/>
</dbReference>
<dbReference type="GO" id="GO:0003677">
    <property type="term" value="F:DNA binding"/>
    <property type="evidence" value="ECO:0007669"/>
    <property type="project" value="TreeGrafter"/>
</dbReference>
<dbReference type="SUPFAM" id="SSF52425">
    <property type="entry name" value="Cryptochrome/photolyase, N-terminal domain"/>
    <property type="match status" value="1"/>
</dbReference>
<sequence>MENQGLNIVWLKRDLRTQDHLPFYAAEKSNAPYIPIYIFEPSAINYPDCSLRHLQFIYHSIEVMNEKLAEFGRKVLVFHAETVEVFKYLNENFGINKVFAYQESGIMQTWERDKAVDQYFQEADIRGMEFQKDNVIRGIKNRNTWDQEWLKNMKINTVPNNYTFQEAIEINHPFQLDKKLEESLKEYPAEFQKPGEVFARKYLRSFCVDRGKNYNNHISKPNEARTSCGRISPYLAWGNLSVKQAFHYVNEHPNYDRYQKAFSGMLTRLKWHCHFIQKFENECEYETRCINRGYENLVYANNEKLIEAWKTGNTGFPLVDACMRCLHKTGWVNFRMRAMLVSVLCFNLDCDWRTGVYHLARLFLDYEPGIHYPQFQMQAGTTGINTVRMYNPVKNSIEHDPEGIFIKKWIPELQNVPAAFIHEPWKMTQMDKVFNDIDLSYPDPVVDLTETARIARDKIWGHRKDPMVQNESQRIIKKHTRDNAFRRKNN</sequence>
<dbReference type="Gene3D" id="3.40.50.620">
    <property type="entry name" value="HUPs"/>
    <property type="match status" value="1"/>
</dbReference>
<dbReference type="SUPFAM" id="SSF48173">
    <property type="entry name" value="Cryptochrome/photolyase FAD-binding domain"/>
    <property type="match status" value="1"/>
</dbReference>
<organism evidence="8 9">
    <name type="scientific">Brumimicrobium glaciale</name>
    <dbReference type="NCBI Taxonomy" id="200475"/>
    <lineage>
        <taxon>Bacteria</taxon>
        <taxon>Pseudomonadati</taxon>
        <taxon>Bacteroidota</taxon>
        <taxon>Flavobacteriia</taxon>
        <taxon>Flavobacteriales</taxon>
        <taxon>Crocinitomicaceae</taxon>
        <taxon>Brumimicrobium</taxon>
    </lineage>
</organism>
<evidence type="ECO:0000256" key="5">
    <source>
        <dbReference type="PIRSR" id="PIRSR602081-1"/>
    </source>
</evidence>
<comment type="cofactor">
    <cofactor evidence="1">
        <name>(6R)-5,10-methylene-5,6,7,8-tetrahydrofolate</name>
        <dbReference type="ChEBI" id="CHEBI:15636"/>
    </cofactor>
</comment>
<dbReference type="Pfam" id="PF00875">
    <property type="entry name" value="DNA_photolyase"/>
    <property type="match status" value="1"/>
</dbReference>
<evidence type="ECO:0000256" key="6">
    <source>
        <dbReference type="RuleBase" id="RU004182"/>
    </source>
</evidence>
<dbReference type="PRINTS" id="PR00147">
    <property type="entry name" value="DNAPHOTLYASE"/>
</dbReference>
<dbReference type="GO" id="GO:0006139">
    <property type="term" value="P:nucleobase-containing compound metabolic process"/>
    <property type="evidence" value="ECO:0007669"/>
    <property type="project" value="UniProtKB-ARBA"/>
</dbReference>
<accession>A0A4Q4KU59</accession>
<dbReference type="EMBL" id="SETE01000001">
    <property type="protein sequence ID" value="RYM35654.1"/>
    <property type="molecule type" value="Genomic_DNA"/>
</dbReference>
<dbReference type="InterPro" id="IPR002081">
    <property type="entry name" value="Cryptochrome/DNA_photolyase_1"/>
</dbReference>
<evidence type="ECO:0000256" key="2">
    <source>
        <dbReference type="ARBA" id="ARBA00022630"/>
    </source>
</evidence>
<dbReference type="GO" id="GO:0006950">
    <property type="term" value="P:response to stress"/>
    <property type="evidence" value="ECO:0007669"/>
    <property type="project" value="UniProtKB-ARBA"/>
</dbReference>